<dbReference type="Gene3D" id="3.40.190.10">
    <property type="entry name" value="Periplasmic binding protein-like II"/>
    <property type="match status" value="2"/>
</dbReference>
<gene>
    <name evidence="5" type="ORF">JL107_03885</name>
</gene>
<dbReference type="InterPro" id="IPR006311">
    <property type="entry name" value="TAT_signal"/>
</dbReference>
<accession>A0A938YDB9</accession>
<dbReference type="Pfam" id="PF01547">
    <property type="entry name" value="SBP_bac_1"/>
    <property type="match status" value="1"/>
</dbReference>
<dbReference type="Proteomes" id="UP000663801">
    <property type="component" value="Unassembled WGS sequence"/>
</dbReference>
<evidence type="ECO:0000313" key="5">
    <source>
        <dbReference type="EMBL" id="MBM9475580.1"/>
    </source>
</evidence>
<keyword evidence="3 4" id="KW-0732">Signal</keyword>
<dbReference type="GO" id="GO:0055052">
    <property type="term" value="C:ATP-binding cassette (ABC) transporter complex, substrate-binding subunit-containing"/>
    <property type="evidence" value="ECO:0007669"/>
    <property type="project" value="TreeGrafter"/>
</dbReference>
<evidence type="ECO:0000256" key="4">
    <source>
        <dbReference type="SAM" id="SignalP"/>
    </source>
</evidence>
<evidence type="ECO:0000313" key="6">
    <source>
        <dbReference type="Proteomes" id="UP000663801"/>
    </source>
</evidence>
<comment type="similarity">
    <text evidence="1">Belongs to the bacterial solute-binding protein 1 family.</text>
</comment>
<comment type="caution">
    <text evidence="5">The sequence shown here is derived from an EMBL/GenBank/DDBJ whole genome shotgun (WGS) entry which is preliminary data.</text>
</comment>
<organism evidence="5 6">
    <name type="scientific">Nakamurella flavida</name>
    <dbReference type="NCBI Taxonomy" id="363630"/>
    <lineage>
        <taxon>Bacteria</taxon>
        <taxon>Bacillati</taxon>
        <taxon>Actinomycetota</taxon>
        <taxon>Actinomycetes</taxon>
        <taxon>Nakamurellales</taxon>
        <taxon>Nakamurellaceae</taxon>
        <taxon>Nakamurella</taxon>
    </lineage>
</organism>
<dbReference type="InterPro" id="IPR006059">
    <property type="entry name" value="SBP"/>
</dbReference>
<evidence type="ECO:0000256" key="1">
    <source>
        <dbReference type="ARBA" id="ARBA00008520"/>
    </source>
</evidence>
<dbReference type="EMBL" id="JAERWL010000005">
    <property type="protein sequence ID" value="MBM9475580.1"/>
    <property type="molecule type" value="Genomic_DNA"/>
</dbReference>
<reference evidence="5" key="1">
    <citation type="submission" date="2021-01" db="EMBL/GenBank/DDBJ databases">
        <title>KCTC 19127 draft genome.</title>
        <authorList>
            <person name="An D."/>
        </authorList>
    </citation>
    <scope>NUCLEOTIDE SEQUENCE</scope>
    <source>
        <strain evidence="5">KCTC 19127</strain>
    </source>
</reference>
<dbReference type="RefSeq" id="WP_205255693.1">
    <property type="nucleotide sequence ID" value="NZ_BAAAPV010000002.1"/>
</dbReference>
<keyword evidence="2" id="KW-0813">Transport</keyword>
<evidence type="ECO:0000256" key="3">
    <source>
        <dbReference type="ARBA" id="ARBA00022729"/>
    </source>
</evidence>
<dbReference type="GO" id="GO:0015768">
    <property type="term" value="P:maltose transport"/>
    <property type="evidence" value="ECO:0007669"/>
    <property type="project" value="TreeGrafter"/>
</dbReference>
<dbReference type="PROSITE" id="PS51318">
    <property type="entry name" value="TAT"/>
    <property type="match status" value="1"/>
</dbReference>
<feature type="chain" id="PRO_5038712345" evidence="4">
    <location>
        <begin position="27"/>
        <end position="462"/>
    </location>
</feature>
<dbReference type="SUPFAM" id="SSF53850">
    <property type="entry name" value="Periplasmic binding protein-like II"/>
    <property type="match status" value="1"/>
</dbReference>
<dbReference type="AlphaFoldDB" id="A0A938YDB9"/>
<dbReference type="GO" id="GO:1901982">
    <property type="term" value="F:maltose binding"/>
    <property type="evidence" value="ECO:0007669"/>
    <property type="project" value="TreeGrafter"/>
</dbReference>
<keyword evidence="6" id="KW-1185">Reference proteome</keyword>
<dbReference type="PANTHER" id="PTHR30061:SF50">
    <property type="entry name" value="MALTOSE_MALTODEXTRIN-BINDING PERIPLASMIC PROTEIN"/>
    <property type="match status" value="1"/>
</dbReference>
<sequence>MTLSRRHFLSGSLGSAVLLGAAAACGSGDTGVGGGGGAATTGAAGSAAAPSAAVGGKVGGGPVTGNISFAFWGGSVAEQTGFEYAKKIFETENPGATVELKTSPYDGFYSGVDRSIQAGDAPDVFRVDYTTFGRYASRNVLLDLNPYYDQSEIDAFIPSFWQAISYNGGAYGVPHQTDTSAIIYDVAALEKAGVSSVPTTLETAWTWDEFADVMGKLRSSLPDNQFPFAYNWTQAGAYRWLSFLYQAGGSLLTPDLAAAAIPSDAGTKALDFTKSFFTEKWVPDTNTIQGTRYSDDFFLKQTTVMSSIGDFSIPAVADPAQGFKGEWGATFLPRDAGAASDLGGNAIAVYNKTEQADTAAAFAKLMGREDVMKYFCAQSMELPTLSSLAAGGIDFVYVPELMSVFTQQATTVSQSVVDATVTPAFNDINTTLQAQLETAFKGGDTASALEQMAAGVNSALGA</sequence>
<evidence type="ECO:0000256" key="2">
    <source>
        <dbReference type="ARBA" id="ARBA00022448"/>
    </source>
</evidence>
<dbReference type="GO" id="GO:0042956">
    <property type="term" value="P:maltodextrin transmembrane transport"/>
    <property type="evidence" value="ECO:0007669"/>
    <property type="project" value="TreeGrafter"/>
</dbReference>
<name>A0A938YDB9_9ACTN</name>
<protein>
    <submittedName>
        <fullName evidence="5">Sugar ABC transporter substrate-binding protein</fullName>
    </submittedName>
</protein>
<dbReference type="PROSITE" id="PS51257">
    <property type="entry name" value="PROKAR_LIPOPROTEIN"/>
    <property type="match status" value="1"/>
</dbReference>
<proteinExistence type="inferred from homology"/>
<dbReference type="CDD" id="cd13585">
    <property type="entry name" value="PBP2_TMBP_like"/>
    <property type="match status" value="1"/>
</dbReference>
<dbReference type="PANTHER" id="PTHR30061">
    <property type="entry name" value="MALTOSE-BINDING PERIPLASMIC PROTEIN"/>
    <property type="match status" value="1"/>
</dbReference>
<feature type="signal peptide" evidence="4">
    <location>
        <begin position="1"/>
        <end position="26"/>
    </location>
</feature>